<evidence type="ECO:0000256" key="3">
    <source>
        <dbReference type="ARBA" id="ARBA00022837"/>
    </source>
</evidence>
<dbReference type="CDD" id="cd00051">
    <property type="entry name" value="EFh"/>
    <property type="match status" value="1"/>
</dbReference>
<keyword evidence="8" id="KW-0732">Signal</keyword>
<dbReference type="Proteomes" id="UP000649617">
    <property type="component" value="Unassembled WGS sequence"/>
</dbReference>
<dbReference type="InterPro" id="IPR011992">
    <property type="entry name" value="EF-hand-dom_pair"/>
</dbReference>
<feature type="coiled-coil region" evidence="6">
    <location>
        <begin position="258"/>
        <end position="285"/>
    </location>
</feature>
<comment type="subcellular location">
    <subcellularLocation>
        <location evidence="1">Membrane</location>
        <topology evidence="1">Multi-pass membrane protein</topology>
    </subcellularLocation>
</comment>
<evidence type="ECO:0000313" key="10">
    <source>
        <dbReference type="EMBL" id="CAE7402736.1"/>
    </source>
</evidence>
<evidence type="ECO:0000256" key="8">
    <source>
        <dbReference type="SAM" id="SignalP"/>
    </source>
</evidence>
<name>A0A812QT07_SYMPI</name>
<dbReference type="GO" id="GO:0005509">
    <property type="term" value="F:calcium ion binding"/>
    <property type="evidence" value="ECO:0007669"/>
    <property type="project" value="InterPro"/>
</dbReference>
<dbReference type="Gene3D" id="1.20.120.350">
    <property type="entry name" value="Voltage-gated potassium channels. Chain C"/>
    <property type="match status" value="1"/>
</dbReference>
<dbReference type="OrthoDB" id="437678at2759"/>
<dbReference type="AlphaFoldDB" id="A0A812QT07"/>
<dbReference type="InterPro" id="IPR018247">
    <property type="entry name" value="EF_Hand_1_Ca_BS"/>
</dbReference>
<reference evidence="10" key="1">
    <citation type="submission" date="2021-02" db="EMBL/GenBank/DDBJ databases">
        <authorList>
            <person name="Dougan E. K."/>
            <person name="Rhodes N."/>
            <person name="Thang M."/>
            <person name="Chan C."/>
        </authorList>
    </citation>
    <scope>NUCLEOTIDE SEQUENCE</scope>
</reference>
<dbReference type="GO" id="GO:0001518">
    <property type="term" value="C:voltage-gated sodium channel complex"/>
    <property type="evidence" value="ECO:0007669"/>
    <property type="project" value="TreeGrafter"/>
</dbReference>
<evidence type="ECO:0000259" key="9">
    <source>
        <dbReference type="PROSITE" id="PS50222"/>
    </source>
</evidence>
<keyword evidence="2 7" id="KW-0812">Transmembrane</keyword>
<feature type="domain" description="EF-hand" evidence="9">
    <location>
        <begin position="331"/>
        <end position="351"/>
    </location>
</feature>
<dbReference type="Gene3D" id="1.10.287.70">
    <property type="match status" value="1"/>
</dbReference>
<evidence type="ECO:0000313" key="11">
    <source>
        <dbReference type="Proteomes" id="UP000649617"/>
    </source>
</evidence>
<evidence type="ECO:0000256" key="2">
    <source>
        <dbReference type="ARBA" id="ARBA00022692"/>
    </source>
</evidence>
<dbReference type="InterPro" id="IPR002048">
    <property type="entry name" value="EF_hand_dom"/>
</dbReference>
<proteinExistence type="predicted"/>
<feature type="domain" description="EF-hand" evidence="9">
    <location>
        <begin position="274"/>
        <end position="309"/>
    </location>
</feature>
<evidence type="ECO:0000256" key="1">
    <source>
        <dbReference type="ARBA" id="ARBA00004141"/>
    </source>
</evidence>
<dbReference type="SUPFAM" id="SSF81324">
    <property type="entry name" value="Voltage-gated potassium channels"/>
    <property type="match status" value="1"/>
</dbReference>
<keyword evidence="3" id="KW-0106">Calcium</keyword>
<dbReference type="InterPro" id="IPR043203">
    <property type="entry name" value="VGCC_Ca_Na"/>
</dbReference>
<dbReference type="PANTHER" id="PTHR10037">
    <property type="entry name" value="VOLTAGE-GATED CATION CHANNEL CALCIUM AND SODIUM"/>
    <property type="match status" value="1"/>
</dbReference>
<dbReference type="InterPro" id="IPR005821">
    <property type="entry name" value="Ion_trans_dom"/>
</dbReference>
<dbReference type="PROSITE" id="PS50222">
    <property type="entry name" value="EF_HAND_2"/>
    <property type="match status" value="2"/>
</dbReference>
<keyword evidence="5 7" id="KW-0472">Membrane</keyword>
<evidence type="ECO:0000256" key="7">
    <source>
        <dbReference type="SAM" id="Phobius"/>
    </source>
</evidence>
<evidence type="ECO:0000256" key="5">
    <source>
        <dbReference type="ARBA" id="ARBA00023136"/>
    </source>
</evidence>
<feature type="transmembrane region" description="Helical" evidence="7">
    <location>
        <begin position="40"/>
        <end position="58"/>
    </location>
</feature>
<dbReference type="PROSITE" id="PS00018">
    <property type="entry name" value="EF_HAND_1"/>
    <property type="match status" value="1"/>
</dbReference>
<evidence type="ECO:0000256" key="6">
    <source>
        <dbReference type="SAM" id="Coils"/>
    </source>
</evidence>
<keyword evidence="11" id="KW-1185">Reference proteome</keyword>
<dbReference type="Gene3D" id="1.10.238.10">
    <property type="entry name" value="EF-hand"/>
    <property type="match status" value="1"/>
</dbReference>
<keyword evidence="4 7" id="KW-1133">Transmembrane helix</keyword>
<organism evidence="10 11">
    <name type="scientific">Symbiodinium pilosum</name>
    <name type="common">Dinoflagellate</name>
    <dbReference type="NCBI Taxonomy" id="2952"/>
    <lineage>
        <taxon>Eukaryota</taxon>
        <taxon>Sar</taxon>
        <taxon>Alveolata</taxon>
        <taxon>Dinophyceae</taxon>
        <taxon>Suessiales</taxon>
        <taxon>Symbiodiniaceae</taxon>
        <taxon>Symbiodinium</taxon>
    </lineage>
</organism>
<protein>
    <submittedName>
        <fullName evidence="10">Scn11a protein</fullName>
    </submittedName>
</protein>
<keyword evidence="6" id="KW-0175">Coiled coil</keyword>
<dbReference type="GO" id="GO:0005248">
    <property type="term" value="F:voltage-gated sodium channel activity"/>
    <property type="evidence" value="ECO:0007669"/>
    <property type="project" value="TreeGrafter"/>
</dbReference>
<dbReference type="InterPro" id="IPR027359">
    <property type="entry name" value="Volt_channel_dom_sf"/>
</dbReference>
<feature type="chain" id="PRO_5032569975" evidence="8">
    <location>
        <begin position="17"/>
        <end position="401"/>
    </location>
</feature>
<dbReference type="SMART" id="SM00054">
    <property type="entry name" value="EFh"/>
    <property type="match status" value="2"/>
</dbReference>
<accession>A0A812QT07</accession>
<comment type="caution">
    <text evidence="10">The sequence shown here is derived from an EMBL/GenBank/DDBJ whole genome shotgun (WGS) entry which is preliminary data.</text>
</comment>
<feature type="transmembrane region" description="Helical" evidence="7">
    <location>
        <begin position="137"/>
        <end position="159"/>
    </location>
</feature>
<dbReference type="EMBL" id="CAJNIZ010017757">
    <property type="protein sequence ID" value="CAE7402736.1"/>
    <property type="molecule type" value="Genomic_DNA"/>
</dbReference>
<dbReference type="PANTHER" id="PTHR10037:SF62">
    <property type="entry name" value="SODIUM CHANNEL PROTEIN 60E"/>
    <property type="match status" value="1"/>
</dbReference>
<dbReference type="Pfam" id="PF00520">
    <property type="entry name" value="Ion_trans"/>
    <property type="match status" value="1"/>
</dbReference>
<sequence>MGIIVLINLGLMAVMAQITGYEADVFLGLAPPEPIMPETFFDIAEICFFVVYIADVLVRMFVLRREWYYDELEGIQLMNIFDAILAAVHAFELMLLPMLVTGDQDQRASTVRVIKLLRIVRTLRIIKTVALFRQLRLLVGTCIASIGALFWSMVMLFLVKLGFSLIICQAIQGFILDDQNDLDTRLEMNNLYGSFLKALYTMFEVTHSGSWPARVRPVIDKVSPWYSLPFLGYITLVVFAVIRVVTALFLKETLASAANDADMQIEESRKTARDYQKKLEDLFRAVDEDGNDWLSPEEFVQALSLPGVQRYLAILELKVSDCGPLFEILDDGDGKITIAEFCKGLMQLKGHARALDMVVLQRESAKVLKECQDIHFKLKSMFSTVPSLDTNGKQTETSGLA</sequence>
<gene>
    <name evidence="10" type="primary">Scn11a</name>
    <name evidence="10" type="ORF">SPIL2461_LOCUS9934</name>
</gene>
<evidence type="ECO:0000256" key="4">
    <source>
        <dbReference type="ARBA" id="ARBA00022989"/>
    </source>
</evidence>
<dbReference type="SUPFAM" id="SSF47473">
    <property type="entry name" value="EF-hand"/>
    <property type="match status" value="1"/>
</dbReference>
<feature type="signal peptide" evidence="8">
    <location>
        <begin position="1"/>
        <end position="16"/>
    </location>
</feature>
<feature type="transmembrane region" description="Helical" evidence="7">
    <location>
        <begin position="230"/>
        <end position="250"/>
    </location>
</feature>